<sequence length="66" mass="7227">MLFTVIGNRALLMRDGILEAGITENNRVYIKCSQNNRAKGEYDGSASRPNFCEFAGEGPAKIDGVF</sequence>
<proteinExistence type="predicted"/>
<dbReference type="EMBL" id="MSDU01000019">
    <property type="protein sequence ID" value="OLN22412.1"/>
    <property type="molecule type" value="Genomic_DNA"/>
</dbReference>
<accession>A0A1Q8Q545</accession>
<reference evidence="1 2" key="1">
    <citation type="submission" date="2016-12" db="EMBL/GenBank/DDBJ databases">
        <title>Domibacillus antri genome sequencing.</title>
        <authorList>
            <person name="Verma A."/>
            <person name="Krishnamurthi S."/>
        </authorList>
    </citation>
    <scope>NUCLEOTIDE SEQUENCE [LARGE SCALE GENOMIC DNA]</scope>
    <source>
        <strain evidence="1 2">XD80</strain>
    </source>
</reference>
<dbReference type="Proteomes" id="UP000185568">
    <property type="component" value="Unassembled WGS sequence"/>
</dbReference>
<dbReference type="STRING" id="1714264.BTO30_09695"/>
<keyword evidence="2" id="KW-1185">Reference proteome</keyword>
<protein>
    <submittedName>
        <fullName evidence="1">Uncharacterized protein</fullName>
    </submittedName>
</protein>
<comment type="caution">
    <text evidence="1">The sequence shown here is derived from an EMBL/GenBank/DDBJ whole genome shotgun (WGS) entry which is preliminary data.</text>
</comment>
<evidence type="ECO:0000313" key="2">
    <source>
        <dbReference type="Proteomes" id="UP000185568"/>
    </source>
</evidence>
<dbReference type="AlphaFoldDB" id="A0A1Q8Q545"/>
<organism evidence="1 2">
    <name type="scientific">Domibacillus antri</name>
    <dbReference type="NCBI Taxonomy" id="1714264"/>
    <lineage>
        <taxon>Bacteria</taxon>
        <taxon>Bacillati</taxon>
        <taxon>Bacillota</taxon>
        <taxon>Bacilli</taxon>
        <taxon>Bacillales</taxon>
        <taxon>Bacillaceae</taxon>
        <taxon>Domibacillus</taxon>
    </lineage>
</organism>
<evidence type="ECO:0000313" key="1">
    <source>
        <dbReference type="EMBL" id="OLN22412.1"/>
    </source>
</evidence>
<name>A0A1Q8Q545_9BACI</name>
<gene>
    <name evidence="1" type="ORF">BTO30_09695</name>
</gene>